<gene>
    <name evidence="11" type="ORF">ELE36_01465</name>
</gene>
<feature type="domain" description="Csd3-like second N-terminal" evidence="10">
    <location>
        <begin position="215"/>
        <end position="331"/>
    </location>
</feature>
<dbReference type="Proteomes" id="UP000291562">
    <property type="component" value="Chromosome"/>
</dbReference>
<dbReference type="Pfam" id="PF01551">
    <property type="entry name" value="Peptidase_M23"/>
    <property type="match status" value="1"/>
</dbReference>
<dbReference type="InterPro" id="IPR050570">
    <property type="entry name" value="Cell_wall_metabolism_enzyme"/>
</dbReference>
<keyword evidence="8" id="KW-0812">Transmembrane</keyword>
<name>A0A411HF87_9GAMM</name>
<dbReference type="InterPro" id="IPR016047">
    <property type="entry name" value="M23ase_b-sheet_dom"/>
</dbReference>
<dbReference type="InterPro" id="IPR011055">
    <property type="entry name" value="Dup_hybrid_motif"/>
</dbReference>
<evidence type="ECO:0000313" key="12">
    <source>
        <dbReference type="Proteomes" id="UP000291562"/>
    </source>
</evidence>
<protein>
    <submittedName>
        <fullName evidence="11">Peptidase M23</fullName>
    </submittedName>
</protein>
<dbReference type="GO" id="GO:0030313">
    <property type="term" value="C:cell envelope"/>
    <property type="evidence" value="ECO:0007669"/>
    <property type="project" value="UniProtKB-SubCell"/>
</dbReference>
<evidence type="ECO:0000259" key="10">
    <source>
        <dbReference type="Pfam" id="PF19425"/>
    </source>
</evidence>
<dbReference type="PANTHER" id="PTHR21666">
    <property type="entry name" value="PEPTIDASE-RELATED"/>
    <property type="match status" value="1"/>
</dbReference>
<dbReference type="CDD" id="cd12797">
    <property type="entry name" value="M23_peptidase"/>
    <property type="match status" value="1"/>
</dbReference>
<dbReference type="KEGG" id="xbc:ELE36_01465"/>
<sequence>MTEQTARNANARRNARRLALRRRAQRGHFRFYSHWSAWTFLQNVATAPISWRREHWILGGAAIVLCVLIGIVMPNWASAMRQPPPDAGSRLTVNLPLPPALENPIDATASTIEADSHNWRVFSVQSGQNASDIFQKAGVDATALQTVLENRDNASALRNIHPGDEFAFDTTTDGHVSAVRFDRDDHTRVTVSLGSNAGQQQILNRPLERRTHIGHGVITRSLFEAGEQAGLSDAMVLKLADALGYDIDFLRGLREGDSFSVVYDDMYREGDRLRDGDIIAATFTNQGKRYSAIRYTDSEGNTMYYSEDGRPLRKTFLLTPVAFTRISSMFSTGRMHPILGYMRAHQGVDYAAPIGTPVRAAGDAKVAFRGWQNGYGNVVVLQHGGHYSTLYGHMSRFGSIAVGQHVSQGQTIGFVGMTGLATGPHLHYEFRIDGQHRDPLTVTLPKAEPLPNSELARFRLQSQPMIARLHTLESTQRLASAK</sequence>
<comment type="cofactor">
    <cofactor evidence="1">
        <name>Zn(2+)</name>
        <dbReference type="ChEBI" id="CHEBI:29105"/>
    </cofactor>
</comment>
<dbReference type="Gene3D" id="3.10.450.350">
    <property type="match status" value="2"/>
</dbReference>
<feature type="domain" description="M23ase beta-sheet core" evidence="9">
    <location>
        <begin position="344"/>
        <end position="439"/>
    </location>
</feature>
<evidence type="ECO:0000256" key="2">
    <source>
        <dbReference type="ARBA" id="ARBA00004196"/>
    </source>
</evidence>
<keyword evidence="7" id="KW-0482">Metalloprotease</keyword>
<keyword evidence="12" id="KW-1185">Reference proteome</keyword>
<organism evidence="11 12">
    <name type="scientific">Pseudolysobacter antarcticus</name>
    <dbReference type="NCBI Taxonomy" id="2511995"/>
    <lineage>
        <taxon>Bacteria</taxon>
        <taxon>Pseudomonadati</taxon>
        <taxon>Pseudomonadota</taxon>
        <taxon>Gammaproteobacteria</taxon>
        <taxon>Lysobacterales</taxon>
        <taxon>Rhodanobacteraceae</taxon>
        <taxon>Pseudolysobacter</taxon>
    </lineage>
</organism>
<dbReference type="GO" id="GO:0004222">
    <property type="term" value="F:metalloendopeptidase activity"/>
    <property type="evidence" value="ECO:0007669"/>
    <property type="project" value="TreeGrafter"/>
</dbReference>
<dbReference type="FunFam" id="2.70.70.10:FF:000002">
    <property type="entry name" value="Murein DD-endopeptidase MepM"/>
    <property type="match status" value="1"/>
</dbReference>
<dbReference type="InterPro" id="IPR045834">
    <property type="entry name" value="Csd3_N2"/>
</dbReference>
<evidence type="ECO:0000259" key="9">
    <source>
        <dbReference type="Pfam" id="PF01551"/>
    </source>
</evidence>
<keyword evidence="3" id="KW-0645">Protease</keyword>
<accession>A0A411HF87</accession>
<dbReference type="Gene3D" id="2.70.70.10">
    <property type="entry name" value="Glucose Permease (Domain IIA)"/>
    <property type="match status" value="1"/>
</dbReference>
<evidence type="ECO:0000256" key="7">
    <source>
        <dbReference type="ARBA" id="ARBA00023049"/>
    </source>
</evidence>
<dbReference type="PANTHER" id="PTHR21666:SF288">
    <property type="entry name" value="CELL DIVISION PROTEIN YTFB"/>
    <property type="match status" value="1"/>
</dbReference>
<evidence type="ECO:0000256" key="3">
    <source>
        <dbReference type="ARBA" id="ARBA00022670"/>
    </source>
</evidence>
<keyword evidence="5" id="KW-0378">Hydrolase</keyword>
<keyword evidence="8" id="KW-1133">Transmembrane helix</keyword>
<evidence type="ECO:0000256" key="5">
    <source>
        <dbReference type="ARBA" id="ARBA00022801"/>
    </source>
</evidence>
<dbReference type="EMBL" id="CP035704">
    <property type="protein sequence ID" value="QBB69153.1"/>
    <property type="molecule type" value="Genomic_DNA"/>
</dbReference>
<keyword evidence="4" id="KW-0479">Metal-binding</keyword>
<keyword evidence="6" id="KW-0862">Zinc</keyword>
<evidence type="ECO:0000313" key="11">
    <source>
        <dbReference type="EMBL" id="QBB69153.1"/>
    </source>
</evidence>
<evidence type="ECO:0000256" key="1">
    <source>
        <dbReference type="ARBA" id="ARBA00001947"/>
    </source>
</evidence>
<evidence type="ECO:0000256" key="4">
    <source>
        <dbReference type="ARBA" id="ARBA00022723"/>
    </source>
</evidence>
<feature type="transmembrane region" description="Helical" evidence="8">
    <location>
        <begin position="56"/>
        <end position="77"/>
    </location>
</feature>
<dbReference type="RefSeq" id="WP_129831409.1">
    <property type="nucleotide sequence ID" value="NZ_CP035704.1"/>
</dbReference>
<dbReference type="Pfam" id="PF19425">
    <property type="entry name" value="Csd3_N2"/>
    <property type="match status" value="1"/>
</dbReference>
<dbReference type="OrthoDB" id="9805070at2"/>
<dbReference type="GO" id="GO:0006508">
    <property type="term" value="P:proteolysis"/>
    <property type="evidence" value="ECO:0007669"/>
    <property type="project" value="UniProtKB-KW"/>
</dbReference>
<dbReference type="GO" id="GO:0046872">
    <property type="term" value="F:metal ion binding"/>
    <property type="evidence" value="ECO:0007669"/>
    <property type="project" value="UniProtKB-KW"/>
</dbReference>
<reference evidence="11 12" key="1">
    <citation type="submission" date="2019-01" db="EMBL/GenBank/DDBJ databases">
        <title>Pseudolysobacter antarctica gen. nov., sp. nov., isolated from Fildes Peninsula, Antarctica.</title>
        <authorList>
            <person name="Wei Z."/>
            <person name="Peng F."/>
        </authorList>
    </citation>
    <scope>NUCLEOTIDE SEQUENCE [LARGE SCALE GENOMIC DNA]</scope>
    <source>
        <strain evidence="11 12">AQ6-296</strain>
    </source>
</reference>
<keyword evidence="8" id="KW-0472">Membrane</keyword>
<proteinExistence type="predicted"/>
<dbReference type="SUPFAM" id="SSF51261">
    <property type="entry name" value="Duplicated hybrid motif"/>
    <property type="match status" value="1"/>
</dbReference>
<evidence type="ECO:0000256" key="6">
    <source>
        <dbReference type="ARBA" id="ARBA00022833"/>
    </source>
</evidence>
<comment type="subcellular location">
    <subcellularLocation>
        <location evidence="2">Cell envelope</location>
    </subcellularLocation>
</comment>
<evidence type="ECO:0000256" key="8">
    <source>
        <dbReference type="SAM" id="Phobius"/>
    </source>
</evidence>
<dbReference type="AlphaFoldDB" id="A0A411HF87"/>